<keyword evidence="6" id="KW-1185">Reference proteome</keyword>
<dbReference type="PANTHER" id="PTHR10628">
    <property type="entry name" value="SIALIDASE"/>
    <property type="match status" value="1"/>
</dbReference>
<dbReference type="GO" id="GO:0016020">
    <property type="term" value="C:membrane"/>
    <property type="evidence" value="ECO:0007669"/>
    <property type="project" value="TreeGrafter"/>
</dbReference>
<proteinExistence type="inferred from homology"/>
<name>A0AAC9TR48_9SPIR</name>
<gene>
    <name evidence="5" type="ORF">BHAMNSH16_00850</name>
</gene>
<comment type="catalytic activity">
    <reaction evidence="1">
        <text>Hydrolysis of alpha-(2-&gt;3)-, alpha-(2-&gt;6)-, alpha-(2-&gt;8)- glycosidic linkages of terminal sialic acid residues in oligosaccharides, glycoproteins, glycolipids, colominic acid and synthetic substrates.</text>
        <dbReference type="EC" id="3.2.1.18"/>
    </reaction>
</comment>
<reference evidence="5 6" key="1">
    <citation type="submission" date="2017-02" db="EMBL/GenBank/DDBJ databases">
        <title>Complete genome sequence of Brachyspira hampsonii genomovar I strain NSH-16 (ATCC BAA-2463).</title>
        <authorList>
            <person name="Mirajkar N.S."/>
            <person name="Gebhart C.J."/>
        </authorList>
    </citation>
    <scope>NUCLEOTIDE SEQUENCE [LARGE SCALE GENOMIC DNA]</scope>
    <source>
        <strain evidence="5 6">NSH-16</strain>
    </source>
</reference>
<dbReference type="EMBL" id="CP019914">
    <property type="protein sequence ID" value="ASJ20283.1"/>
    <property type="molecule type" value="Genomic_DNA"/>
</dbReference>
<dbReference type="Pfam" id="PF13088">
    <property type="entry name" value="BNR_2"/>
    <property type="match status" value="1"/>
</dbReference>
<dbReference type="GO" id="GO:0004308">
    <property type="term" value="F:exo-alpha-sialidase activity"/>
    <property type="evidence" value="ECO:0007669"/>
    <property type="project" value="UniProtKB-EC"/>
</dbReference>
<dbReference type="GO" id="GO:0006689">
    <property type="term" value="P:ganglioside catabolic process"/>
    <property type="evidence" value="ECO:0007669"/>
    <property type="project" value="TreeGrafter"/>
</dbReference>
<dbReference type="SUPFAM" id="SSF50939">
    <property type="entry name" value="Sialidases"/>
    <property type="match status" value="1"/>
</dbReference>
<sequence length="448" mass="49439">MFVIISCSKRLNPFNPVNSGSHENGSAVEITPPINIPDITEDAPEWFLDPEEQIEPFMEQTIIFTSEVNNNSENSPKHIYRIPGITVSEKNTIIAVADYRKDSYSDVGVLNSKPIDIVVRRSTDGGKSWDPEIIIPPIANNNLESHGDSLFFSCANGDLVVLCVAGGGYAQNIGGKSKIMISRSTDDGITWSDWKLAEGNVNSFGQGLLSGYDRGFAASGTGARLANGTLMGAMLIRKGSNNNTRAAAVIVSTDNGNTWTVRSIVKRKSGAQDEPKVITQLNDRRILLSVRSGQRGNKRVWFRSKADLGADWEEFTPTGNFYDANCNAEGILFTSVLEGYDKNRLIHLALDSNTDRRNLTAFISYDEGQSWEKQRVLNSGRAGYAALARLNDGTIVTLSEEQGGQSNLPQNSGNDLYNIVFRRFNLRWLTNQKDFYTPPDKTAIRRIL</sequence>
<comment type="similarity">
    <text evidence="2">Belongs to the glycosyl hydrolase 33 family.</text>
</comment>
<evidence type="ECO:0000259" key="4">
    <source>
        <dbReference type="Pfam" id="PF13088"/>
    </source>
</evidence>
<organism evidence="5 6">
    <name type="scientific">Brachyspira hampsonii</name>
    <dbReference type="NCBI Taxonomy" id="1287055"/>
    <lineage>
        <taxon>Bacteria</taxon>
        <taxon>Pseudomonadati</taxon>
        <taxon>Spirochaetota</taxon>
        <taxon>Spirochaetia</taxon>
        <taxon>Brachyspirales</taxon>
        <taxon>Brachyspiraceae</taxon>
        <taxon>Brachyspira</taxon>
    </lineage>
</organism>
<dbReference type="Gene3D" id="2.120.10.10">
    <property type="match status" value="1"/>
</dbReference>
<evidence type="ECO:0000256" key="2">
    <source>
        <dbReference type="ARBA" id="ARBA00009348"/>
    </source>
</evidence>
<evidence type="ECO:0000313" key="6">
    <source>
        <dbReference type="Proteomes" id="UP000264880"/>
    </source>
</evidence>
<dbReference type="CDD" id="cd15482">
    <property type="entry name" value="Sialidase_non-viral"/>
    <property type="match status" value="1"/>
</dbReference>
<dbReference type="EC" id="3.2.1.18" evidence="3"/>
<evidence type="ECO:0000313" key="5">
    <source>
        <dbReference type="EMBL" id="ASJ20283.1"/>
    </source>
</evidence>
<accession>A0AAC9TR48</accession>
<dbReference type="KEGG" id="bhp:BHAMNSH16_00850"/>
<dbReference type="Proteomes" id="UP000264880">
    <property type="component" value="Chromosome"/>
</dbReference>
<evidence type="ECO:0000256" key="1">
    <source>
        <dbReference type="ARBA" id="ARBA00000427"/>
    </source>
</evidence>
<dbReference type="InterPro" id="IPR026856">
    <property type="entry name" value="Sialidase_fam"/>
</dbReference>
<evidence type="ECO:0000256" key="3">
    <source>
        <dbReference type="ARBA" id="ARBA00012733"/>
    </source>
</evidence>
<feature type="domain" description="Sialidase" evidence="4">
    <location>
        <begin position="116"/>
        <end position="395"/>
    </location>
</feature>
<dbReference type="GO" id="GO:0005737">
    <property type="term" value="C:cytoplasm"/>
    <property type="evidence" value="ECO:0007669"/>
    <property type="project" value="TreeGrafter"/>
</dbReference>
<dbReference type="AlphaFoldDB" id="A0AAC9TR48"/>
<dbReference type="PANTHER" id="PTHR10628:SF30">
    <property type="entry name" value="EXO-ALPHA-SIALIDASE"/>
    <property type="match status" value="1"/>
</dbReference>
<protein>
    <recommendedName>
        <fullName evidence="3">exo-alpha-sialidase</fullName>
        <ecNumber evidence="3">3.2.1.18</ecNumber>
    </recommendedName>
</protein>
<dbReference type="GO" id="GO:0009313">
    <property type="term" value="P:oligosaccharide catabolic process"/>
    <property type="evidence" value="ECO:0007669"/>
    <property type="project" value="TreeGrafter"/>
</dbReference>
<dbReference type="InterPro" id="IPR036278">
    <property type="entry name" value="Sialidase_sf"/>
</dbReference>
<dbReference type="RefSeq" id="WP_008727017.1">
    <property type="nucleotide sequence ID" value="NZ_CP019914.1"/>
</dbReference>
<dbReference type="InterPro" id="IPR011040">
    <property type="entry name" value="Sialidase"/>
</dbReference>